<keyword evidence="3" id="KW-1185">Reference proteome</keyword>
<organism evidence="2 3">
    <name type="scientific">Flavobacterium cheonhonense</name>
    <dbReference type="NCBI Taxonomy" id="706185"/>
    <lineage>
        <taxon>Bacteria</taxon>
        <taxon>Pseudomonadati</taxon>
        <taxon>Bacteroidota</taxon>
        <taxon>Flavobacteriia</taxon>
        <taxon>Flavobacteriales</taxon>
        <taxon>Flavobacteriaceae</taxon>
        <taxon>Flavobacterium</taxon>
    </lineage>
</organism>
<evidence type="ECO:0000313" key="2">
    <source>
        <dbReference type="EMBL" id="GAA4029416.1"/>
    </source>
</evidence>
<evidence type="ECO:0000256" key="1">
    <source>
        <dbReference type="SAM" id="MobiDB-lite"/>
    </source>
</evidence>
<sequence length="162" mass="17794">MKKSLYLLLFCSVLVSCKLTDQPSGEEQVVGNEAVKDSSVVNDKDEHGCLATAGYVWSKINKECIKAFTGVPLNPIANPNSDDESLSAYALFSEDGNQAEIFLPNDTKSIVLTRVAEGKPWIFEDWQLVPWKGYVLKKGNENKFSGDGMPGKKITGSDTEEQ</sequence>
<dbReference type="EMBL" id="BAABCR010000013">
    <property type="protein sequence ID" value="GAA4029416.1"/>
    <property type="molecule type" value="Genomic_DNA"/>
</dbReference>
<dbReference type="RefSeq" id="WP_324690732.1">
    <property type="nucleotide sequence ID" value="NZ_BAABCR010000013.1"/>
</dbReference>
<name>A0ABP7TPI8_9FLAO</name>
<evidence type="ECO:0000313" key="3">
    <source>
        <dbReference type="Proteomes" id="UP001500968"/>
    </source>
</evidence>
<dbReference type="PROSITE" id="PS51257">
    <property type="entry name" value="PROKAR_LIPOPROTEIN"/>
    <property type="match status" value="1"/>
</dbReference>
<dbReference type="Proteomes" id="UP001500968">
    <property type="component" value="Unassembled WGS sequence"/>
</dbReference>
<protein>
    <recommendedName>
        <fullName evidence="4">Lipoprotein</fullName>
    </recommendedName>
</protein>
<evidence type="ECO:0008006" key="4">
    <source>
        <dbReference type="Google" id="ProtNLM"/>
    </source>
</evidence>
<gene>
    <name evidence="2" type="ORF">GCM10022386_11480</name>
</gene>
<reference evidence="3" key="1">
    <citation type="journal article" date="2019" name="Int. J. Syst. Evol. Microbiol.">
        <title>The Global Catalogue of Microorganisms (GCM) 10K type strain sequencing project: providing services to taxonomists for standard genome sequencing and annotation.</title>
        <authorList>
            <consortium name="The Broad Institute Genomics Platform"/>
            <consortium name="The Broad Institute Genome Sequencing Center for Infectious Disease"/>
            <person name="Wu L."/>
            <person name="Ma J."/>
        </authorList>
    </citation>
    <scope>NUCLEOTIDE SEQUENCE [LARGE SCALE GENOMIC DNA]</scope>
    <source>
        <strain evidence="3">JCM 17064</strain>
    </source>
</reference>
<proteinExistence type="predicted"/>
<accession>A0ABP7TPI8</accession>
<feature type="region of interest" description="Disordered" evidence="1">
    <location>
        <begin position="142"/>
        <end position="162"/>
    </location>
</feature>
<comment type="caution">
    <text evidence="2">The sequence shown here is derived from an EMBL/GenBank/DDBJ whole genome shotgun (WGS) entry which is preliminary data.</text>
</comment>